<gene>
    <name evidence="1" type="ORF">DC53_04620</name>
</gene>
<evidence type="ECO:0000313" key="2">
    <source>
        <dbReference type="Proteomes" id="UP000027154"/>
    </source>
</evidence>
<proteinExistence type="predicted"/>
<sequence>MTYVVFFSLLLLITLLGSYLIVENNRRIASETKKRIFNDRVSKISTRLKSKLNELLDVKVIRPKHVPRVQAIVSNFFVVQAHNDDNLQKLEDVTDLLVSTLTNELNKTYQTNSAKSLIDNLQHFIAELPHQGILYNKAFYDTELPSLIFTIQTEDIHQHIDKKEEVEFLQQKTNDSPINEEASVA</sequence>
<organism evidence="1 2">
    <name type="scientific">Pseudoalteromonas fuliginea</name>
    <dbReference type="NCBI Taxonomy" id="1872678"/>
    <lineage>
        <taxon>Bacteria</taxon>
        <taxon>Pseudomonadati</taxon>
        <taxon>Pseudomonadota</taxon>
        <taxon>Gammaproteobacteria</taxon>
        <taxon>Alteromonadales</taxon>
        <taxon>Pseudoalteromonadaceae</taxon>
        <taxon>Pseudoalteromonas</taxon>
    </lineage>
</organism>
<dbReference type="Proteomes" id="UP000027154">
    <property type="component" value="Unassembled WGS sequence"/>
</dbReference>
<accession>A0ABD3YCA4</accession>
<comment type="caution">
    <text evidence="1">The sequence shown here is derived from an EMBL/GenBank/DDBJ whole genome shotgun (WGS) entry which is preliminary data.</text>
</comment>
<protein>
    <recommendedName>
        <fullName evidence="3">LemA family protein</fullName>
    </recommendedName>
</protein>
<dbReference type="EMBL" id="JJNZ01000013">
    <property type="protein sequence ID" value="KDC52385.1"/>
    <property type="molecule type" value="Genomic_DNA"/>
</dbReference>
<name>A0ABD3YCA4_9GAMM</name>
<dbReference type="AlphaFoldDB" id="A0ABD3YCA4"/>
<dbReference type="RefSeq" id="WP_033028720.1">
    <property type="nucleotide sequence ID" value="NZ_JBBMQV010000018.1"/>
</dbReference>
<evidence type="ECO:0000313" key="1">
    <source>
        <dbReference type="EMBL" id="KDC52385.1"/>
    </source>
</evidence>
<reference evidence="1 2" key="1">
    <citation type="submission" date="2014-04" db="EMBL/GenBank/DDBJ databases">
        <title>Pseudoalteromonas galatheae sp. nov., isolated from a deep-sea polychaete near Canal Concepcion, Chile.</title>
        <authorList>
            <person name="Machado H.R."/>
            <person name="Gram L."/>
            <person name="Vynne N.G."/>
        </authorList>
    </citation>
    <scope>NUCLEOTIDE SEQUENCE [LARGE SCALE GENOMIC DNA]</scope>
    <source>
        <strain evidence="1 2">KMM216</strain>
    </source>
</reference>
<evidence type="ECO:0008006" key="3">
    <source>
        <dbReference type="Google" id="ProtNLM"/>
    </source>
</evidence>